<dbReference type="SMART" id="SM00437">
    <property type="entry name" value="TOP1Ac"/>
    <property type="match status" value="1"/>
</dbReference>
<dbReference type="PROSITE" id="PS00396">
    <property type="entry name" value="TOPO_IA_1"/>
    <property type="match status" value="1"/>
</dbReference>
<dbReference type="InterPro" id="IPR006171">
    <property type="entry name" value="TOPRIM_dom"/>
</dbReference>
<dbReference type="Gene3D" id="3.40.50.140">
    <property type="match status" value="1"/>
</dbReference>
<evidence type="ECO:0000256" key="1">
    <source>
        <dbReference type="ARBA" id="ARBA00000213"/>
    </source>
</evidence>
<reference evidence="12" key="1">
    <citation type="submission" date="2015-10" db="EMBL/GenBank/DDBJ databases">
        <authorList>
            <person name="Gilbert D.G."/>
        </authorList>
    </citation>
    <scope>NUCLEOTIDE SEQUENCE</scope>
</reference>
<dbReference type="InterPro" id="IPR013825">
    <property type="entry name" value="Topo_IA_cen_sub2"/>
</dbReference>
<comment type="similarity">
    <text evidence="2">Belongs to the type IA topoisomerase family.</text>
</comment>
<dbReference type="InterPro" id="IPR005738">
    <property type="entry name" value="TopoIII"/>
</dbReference>
<dbReference type="Gene3D" id="2.70.20.10">
    <property type="entry name" value="Topoisomerase I, domain 3"/>
    <property type="match status" value="1"/>
</dbReference>
<dbReference type="AlphaFoldDB" id="A0A160TF20"/>
<dbReference type="FunFam" id="3.40.50.140:FF:000004">
    <property type="entry name" value="DNA topoisomerase 3"/>
    <property type="match status" value="1"/>
</dbReference>
<protein>
    <recommendedName>
        <fullName evidence="3">DNA topoisomerase</fullName>
        <ecNumber evidence="3">5.6.2.1</ecNumber>
    </recommendedName>
</protein>
<dbReference type="InterPro" id="IPR013826">
    <property type="entry name" value="Topo_IA_cen_sub3"/>
</dbReference>
<dbReference type="PRINTS" id="PR00417">
    <property type="entry name" value="PRTPISMRASEI"/>
</dbReference>
<dbReference type="NCBIfam" id="TIGR01056">
    <property type="entry name" value="topB"/>
    <property type="match status" value="1"/>
</dbReference>
<proteinExistence type="inferred from homology"/>
<dbReference type="PROSITE" id="PS50880">
    <property type="entry name" value="TOPRIM"/>
    <property type="match status" value="1"/>
</dbReference>
<comment type="catalytic activity">
    <reaction evidence="1">
        <text>ATP-independent breakage of single-stranded DNA, followed by passage and rejoining.</text>
        <dbReference type="EC" id="5.6.2.1"/>
    </reaction>
</comment>
<dbReference type="GO" id="GO:0006281">
    <property type="term" value="P:DNA repair"/>
    <property type="evidence" value="ECO:0007669"/>
    <property type="project" value="TreeGrafter"/>
</dbReference>
<dbReference type="InterPro" id="IPR003601">
    <property type="entry name" value="Topo_IA_2"/>
</dbReference>
<keyword evidence="8 12" id="KW-0413">Isomerase</keyword>
<evidence type="ECO:0000256" key="5">
    <source>
        <dbReference type="ARBA" id="ARBA00022842"/>
    </source>
</evidence>
<dbReference type="InterPro" id="IPR013497">
    <property type="entry name" value="Topo_IA_cen"/>
</dbReference>
<organism evidence="12">
    <name type="scientific">hydrothermal vent metagenome</name>
    <dbReference type="NCBI Taxonomy" id="652676"/>
    <lineage>
        <taxon>unclassified sequences</taxon>
        <taxon>metagenomes</taxon>
        <taxon>ecological metagenomes</taxon>
    </lineage>
</organism>
<dbReference type="EMBL" id="CZQC01000053">
    <property type="protein sequence ID" value="CUS41804.1"/>
    <property type="molecule type" value="Genomic_DNA"/>
</dbReference>
<dbReference type="InterPro" id="IPR000380">
    <property type="entry name" value="Topo_IA"/>
</dbReference>
<evidence type="ECO:0000256" key="7">
    <source>
        <dbReference type="ARBA" id="ARBA00023125"/>
    </source>
</evidence>
<dbReference type="GO" id="GO:0006310">
    <property type="term" value="P:DNA recombination"/>
    <property type="evidence" value="ECO:0007669"/>
    <property type="project" value="TreeGrafter"/>
</dbReference>
<evidence type="ECO:0000256" key="9">
    <source>
        <dbReference type="SAM" id="MobiDB-lite"/>
    </source>
</evidence>
<dbReference type="PROSITE" id="PS52039">
    <property type="entry name" value="TOPO_IA_2"/>
    <property type="match status" value="1"/>
</dbReference>
<feature type="region of interest" description="Disordered" evidence="9">
    <location>
        <begin position="457"/>
        <end position="477"/>
    </location>
</feature>
<dbReference type="GO" id="GO:0003917">
    <property type="term" value="F:DNA topoisomerase type I (single strand cut, ATP-independent) activity"/>
    <property type="evidence" value="ECO:0007669"/>
    <property type="project" value="UniProtKB-EC"/>
</dbReference>
<dbReference type="GO" id="GO:0003677">
    <property type="term" value="F:DNA binding"/>
    <property type="evidence" value="ECO:0007669"/>
    <property type="project" value="UniProtKB-KW"/>
</dbReference>
<dbReference type="PANTHER" id="PTHR11390">
    <property type="entry name" value="PROKARYOTIC DNA TOPOISOMERASE"/>
    <property type="match status" value="1"/>
</dbReference>
<accession>A0A160TF20</accession>
<dbReference type="SMART" id="SM00436">
    <property type="entry name" value="TOP1Bc"/>
    <property type="match status" value="1"/>
</dbReference>
<dbReference type="EC" id="5.6.2.1" evidence="3"/>
<dbReference type="SMART" id="SM00493">
    <property type="entry name" value="TOPRIM"/>
    <property type="match status" value="1"/>
</dbReference>
<dbReference type="Pfam" id="PF01131">
    <property type="entry name" value="Topoisom_bac"/>
    <property type="match status" value="1"/>
</dbReference>
<evidence type="ECO:0000256" key="6">
    <source>
        <dbReference type="ARBA" id="ARBA00023029"/>
    </source>
</evidence>
<keyword evidence="5" id="KW-0460">Magnesium</keyword>
<evidence type="ECO:0000256" key="8">
    <source>
        <dbReference type="ARBA" id="ARBA00023235"/>
    </source>
</evidence>
<dbReference type="SUPFAM" id="SSF56712">
    <property type="entry name" value="Prokaryotic type I DNA topoisomerase"/>
    <property type="match status" value="1"/>
</dbReference>
<evidence type="ECO:0000259" key="10">
    <source>
        <dbReference type="PROSITE" id="PS50880"/>
    </source>
</evidence>
<dbReference type="Gene3D" id="1.10.290.10">
    <property type="entry name" value="Topoisomerase I, domain 4"/>
    <property type="match status" value="1"/>
</dbReference>
<dbReference type="CDD" id="cd03362">
    <property type="entry name" value="TOPRIM_TopoIA_TopoIII"/>
    <property type="match status" value="1"/>
</dbReference>
<dbReference type="GO" id="GO:0046872">
    <property type="term" value="F:metal ion binding"/>
    <property type="evidence" value="ECO:0007669"/>
    <property type="project" value="UniProtKB-KW"/>
</dbReference>
<feature type="region of interest" description="Disordered" evidence="9">
    <location>
        <begin position="631"/>
        <end position="668"/>
    </location>
</feature>
<dbReference type="Gene3D" id="1.10.460.10">
    <property type="entry name" value="Topoisomerase I, domain 2"/>
    <property type="match status" value="1"/>
</dbReference>
<keyword evidence="4" id="KW-0479">Metal-binding</keyword>
<evidence type="ECO:0000256" key="3">
    <source>
        <dbReference type="ARBA" id="ARBA00012891"/>
    </source>
</evidence>
<sequence>MRLIIAEKPSLGRAIAAVLPQPHSKGEGFVRAANGDVVSWCIGHLLEQAQPEAYNPQYKQWQLDHLPIVPDEWQLEAKAQTRKQLSVLRKLVKEADSIVHAGDPDREGQLLVDEVIAFLKVPATKRSSMQRLLVSDLNPQAVTRALQQLRPNKDFIPLSVSALARSRADWLYGINLTRAYTLKGQQGGLKAVLSVGRVQTPILGLIVRRDNEIADFISKPFYEVFAALHLNAEQPLSFYAKWQPSESCQAHQDDEGRVLNPKLAHNVAQRIRQQAASVTSIERKLKKQAAPLPYNLSSLQIDAAKAFGLSAQQVLDSCQSLYEKHQLITYPRSDCRYLPTEHYARRSVVLSAIANSANELASGVAQADTQYRSKAWDDKKVEAHHAIIPTEKSLDIQRLSRYEQKVYQLIARQYVMQFYPAFEYADTRIELDIAGGVFVATERETIKLGWKQLLPARKQSDQNADQDPSRPSLPKLEKGQVLWSGEPDVQEKNTQPPAYFTDATLLAAMTGIARFVKDSELKKILKETDGLGTEATRAGIIELLFKRRFLQREGKSIRATDLGKALVAALPEACTLPDMTAQWEKQLNDITQKLLNYDQFMQPLALQLDALINQAKQLDIGRFGGISMPAFKPRKGGSAVRKSTAPRKSASPDKSTRSIKSKRKPKAW</sequence>
<evidence type="ECO:0000313" key="12">
    <source>
        <dbReference type="EMBL" id="CUS41804.1"/>
    </source>
</evidence>
<dbReference type="Pfam" id="PF01751">
    <property type="entry name" value="Toprim"/>
    <property type="match status" value="1"/>
</dbReference>
<keyword evidence="6" id="KW-0799">Topoisomerase</keyword>
<dbReference type="NCBIfam" id="NF005829">
    <property type="entry name" value="PRK07726.1"/>
    <property type="match status" value="1"/>
</dbReference>
<keyword evidence="7" id="KW-0238">DNA-binding</keyword>
<dbReference type="HAMAP" id="MF_00953">
    <property type="entry name" value="Topoisom_3_prok"/>
    <property type="match status" value="1"/>
</dbReference>
<evidence type="ECO:0000256" key="2">
    <source>
        <dbReference type="ARBA" id="ARBA00009446"/>
    </source>
</evidence>
<evidence type="ECO:0000259" key="11">
    <source>
        <dbReference type="PROSITE" id="PS52039"/>
    </source>
</evidence>
<dbReference type="GO" id="GO:0043597">
    <property type="term" value="C:cytoplasmic replication fork"/>
    <property type="evidence" value="ECO:0007669"/>
    <property type="project" value="TreeGrafter"/>
</dbReference>
<dbReference type="GO" id="GO:0006265">
    <property type="term" value="P:DNA topological change"/>
    <property type="evidence" value="ECO:0007669"/>
    <property type="project" value="InterPro"/>
</dbReference>
<dbReference type="FunFam" id="1.10.290.10:FF:000004">
    <property type="entry name" value="DNA topoisomerase 3"/>
    <property type="match status" value="1"/>
</dbReference>
<evidence type="ECO:0000256" key="4">
    <source>
        <dbReference type="ARBA" id="ARBA00022723"/>
    </source>
</evidence>
<feature type="domain" description="Topo IA-type catalytic" evidence="11">
    <location>
        <begin position="155"/>
        <end position="612"/>
    </location>
</feature>
<feature type="domain" description="Toprim" evidence="10">
    <location>
        <begin position="1"/>
        <end position="134"/>
    </location>
</feature>
<dbReference type="PANTHER" id="PTHR11390:SF21">
    <property type="entry name" value="DNA TOPOISOMERASE 3-ALPHA"/>
    <property type="match status" value="1"/>
</dbReference>
<dbReference type="CDD" id="cd00186">
    <property type="entry name" value="TOP1Ac"/>
    <property type="match status" value="1"/>
</dbReference>
<dbReference type="InterPro" id="IPR034144">
    <property type="entry name" value="TOPRIM_TopoIII"/>
</dbReference>
<gene>
    <name evidence="12" type="ORF">MGWOODY_Tha1529</name>
</gene>
<feature type="compositionally biased region" description="Basic residues" evidence="9">
    <location>
        <begin position="657"/>
        <end position="668"/>
    </location>
</feature>
<name>A0A160TF20_9ZZZZ</name>
<dbReference type="InterPro" id="IPR023405">
    <property type="entry name" value="Topo_IA_core_domain"/>
</dbReference>
<dbReference type="InterPro" id="IPR023406">
    <property type="entry name" value="Topo_IA_AS"/>
</dbReference>
<dbReference type="InterPro" id="IPR003602">
    <property type="entry name" value="Topo_IA_DNA-bd_dom"/>
</dbReference>
<dbReference type="InterPro" id="IPR013824">
    <property type="entry name" value="Topo_IA_cen_sub1"/>
</dbReference>